<dbReference type="InterPro" id="IPR008710">
    <property type="entry name" value="Nicastrin"/>
</dbReference>
<dbReference type="Pfam" id="PF05450">
    <property type="entry name" value="Nicastrin"/>
    <property type="match status" value="1"/>
</dbReference>
<evidence type="ECO:0000256" key="7">
    <source>
        <dbReference type="ARBA" id="ARBA00022989"/>
    </source>
</evidence>
<dbReference type="PANTHER" id="PTHR21092">
    <property type="entry name" value="NICASTRIN"/>
    <property type="match status" value="1"/>
</dbReference>
<feature type="transmembrane region" description="Helical" evidence="10">
    <location>
        <begin position="664"/>
        <end position="682"/>
    </location>
</feature>
<dbReference type="GO" id="GO:0016485">
    <property type="term" value="P:protein processing"/>
    <property type="evidence" value="ECO:0007669"/>
    <property type="project" value="InterPro"/>
</dbReference>
<dbReference type="EMBL" id="GGLE01005962">
    <property type="protein sequence ID" value="MBY10088.1"/>
    <property type="molecule type" value="Transcribed_RNA"/>
</dbReference>
<accession>A0A2R5LKX3</accession>
<evidence type="ECO:0000256" key="9">
    <source>
        <dbReference type="ARBA" id="ARBA00023180"/>
    </source>
</evidence>
<dbReference type="GO" id="GO:0007219">
    <property type="term" value="P:Notch signaling pathway"/>
    <property type="evidence" value="ECO:0007669"/>
    <property type="project" value="UniProtKB-KW"/>
</dbReference>
<dbReference type="Pfam" id="PF18266">
    <property type="entry name" value="Ncstrn_small"/>
    <property type="match status" value="1"/>
</dbReference>
<evidence type="ECO:0000259" key="12">
    <source>
        <dbReference type="Pfam" id="PF18266"/>
    </source>
</evidence>
<evidence type="ECO:0000256" key="5">
    <source>
        <dbReference type="ARBA" id="ARBA00022729"/>
    </source>
</evidence>
<keyword evidence="8 10" id="KW-0472">Membrane</keyword>
<evidence type="ECO:0000256" key="4">
    <source>
        <dbReference type="ARBA" id="ARBA00022692"/>
    </source>
</evidence>
<evidence type="ECO:0000256" key="10">
    <source>
        <dbReference type="SAM" id="Phobius"/>
    </source>
</evidence>
<evidence type="ECO:0000256" key="1">
    <source>
        <dbReference type="ARBA" id="ARBA00004479"/>
    </source>
</evidence>
<dbReference type="SUPFAM" id="SSF53187">
    <property type="entry name" value="Zn-dependent exopeptidases"/>
    <property type="match status" value="1"/>
</dbReference>
<proteinExistence type="inferred from homology"/>
<dbReference type="AlphaFoldDB" id="A0A2R5LKX3"/>
<reference evidence="13" key="1">
    <citation type="submission" date="2018-03" db="EMBL/GenBank/DDBJ databases">
        <title>The relapsing fever spirochete Borrelia turicatae persists in the highly oxidative environment of its soft-bodied tick vector.</title>
        <authorList>
            <person name="Bourret T.J."/>
            <person name="Boyle W.K."/>
            <person name="Valenzuela J.G."/>
            <person name="Oliveira F."/>
            <person name="Lopez J.E."/>
        </authorList>
    </citation>
    <scope>NUCLEOTIDE SEQUENCE</scope>
    <source>
        <strain evidence="13">Kansas strain/isolate</strain>
        <tissue evidence="13">Salivary glands</tissue>
    </source>
</reference>
<dbReference type="GO" id="GO:0007220">
    <property type="term" value="P:Notch receptor processing"/>
    <property type="evidence" value="ECO:0007669"/>
    <property type="project" value="TreeGrafter"/>
</dbReference>
<comment type="similarity">
    <text evidence="2">Belongs to the nicastrin family.</text>
</comment>
<keyword evidence="4 10" id="KW-0812">Transmembrane</keyword>
<dbReference type="PANTHER" id="PTHR21092:SF0">
    <property type="entry name" value="NICASTRIN"/>
    <property type="match status" value="1"/>
</dbReference>
<organism evidence="13">
    <name type="scientific">Ornithodoros turicata</name>
    <dbReference type="NCBI Taxonomy" id="34597"/>
    <lineage>
        <taxon>Eukaryota</taxon>
        <taxon>Metazoa</taxon>
        <taxon>Ecdysozoa</taxon>
        <taxon>Arthropoda</taxon>
        <taxon>Chelicerata</taxon>
        <taxon>Arachnida</taxon>
        <taxon>Acari</taxon>
        <taxon>Parasitiformes</taxon>
        <taxon>Ixodida</taxon>
        <taxon>Ixodoidea</taxon>
        <taxon>Argasidae</taxon>
        <taxon>Ornithodorinae</taxon>
        <taxon>Ornithodoros</taxon>
    </lineage>
</organism>
<comment type="subcellular location">
    <subcellularLocation>
        <location evidence="1">Membrane</location>
        <topology evidence="1">Single-pass type I membrane protein</topology>
    </subcellularLocation>
</comment>
<keyword evidence="6" id="KW-0914">Notch signaling pathway</keyword>
<sequence>MAVSYRARICDFFLIHLLICVVSRHEVVSDRTSLKIYQSLQADYFCFKRLNGTHEFGCSSDRTGNVGVVHVVSSVADVQYITNAESSMKYIAVLHMNFFNMGNMTLLQDSGHVTGVIVIRNRVLPAQGFSPDQSCPNRNMGMYAEDQDYASCATGNWNPQNPALSMFFVHWHFPIFMLDNETSIDFIVNKCYDKFNRHHATNKPLCAAQLKSRMSAAKDSVTCLRRSNIASTLHPVRYCDPLSGRNVISTLYPTYNNMTVDNRSVIIVGSRMDTFSIFDNIAPGADSSVTGFVTLLSVAQLLKLMNGNSGPVPQKNVLFAIFNGEAFDYIGSSRMVYDMEKGQFPALPVMSGLAPATLGLHHISHFVEIGQVAPYKPDVYLHADPLSTKDAKVKASVSQLVQDLKEAALKDWAKLILHDASDTLALPPSSVQRFLKKDKSIPAIYISNHNGSFENRYYNSMFDTAENLNSTGTTLDDVAEHLTRLAAVIASTVHKMLTGKEPAEVPQDKLRVKELLECYVVNASCALFHEVLDRDATRPLKSNPLSLYISVDPTGSMIHPAARLTKLVLSYFTGTVVENVARSNCSSHAALDKVFQFDWMDGPEGNSSGLCIKSSTMFTLAKSPAFETDDVTSKEYSTWTESVWEEASLQIFVMPSWRQEVTTMSLGVIIFLVSLALVHVVNSEAAILFTPRALVGV</sequence>
<keyword evidence="5 11" id="KW-0732">Signal</keyword>
<evidence type="ECO:0000313" key="13">
    <source>
        <dbReference type="EMBL" id="MBY10088.1"/>
    </source>
</evidence>
<evidence type="ECO:0000256" key="2">
    <source>
        <dbReference type="ARBA" id="ARBA00007717"/>
    </source>
</evidence>
<evidence type="ECO:0000256" key="8">
    <source>
        <dbReference type="ARBA" id="ARBA00023136"/>
    </source>
</evidence>
<feature type="domain" description="Nicastrin small lobe" evidence="12">
    <location>
        <begin position="46"/>
        <end position="216"/>
    </location>
</feature>
<dbReference type="InterPro" id="IPR041084">
    <property type="entry name" value="Ncstrn_small"/>
</dbReference>
<feature type="chain" id="PRO_5015352321" description="Nicastrin" evidence="11">
    <location>
        <begin position="30"/>
        <end position="697"/>
    </location>
</feature>
<evidence type="ECO:0000256" key="6">
    <source>
        <dbReference type="ARBA" id="ARBA00022976"/>
    </source>
</evidence>
<feature type="signal peptide" evidence="11">
    <location>
        <begin position="1"/>
        <end position="29"/>
    </location>
</feature>
<name>A0A2R5LKX3_9ACAR</name>
<evidence type="ECO:0000256" key="3">
    <source>
        <dbReference type="ARBA" id="ARBA00015303"/>
    </source>
</evidence>
<keyword evidence="7 10" id="KW-1133">Transmembrane helix</keyword>
<evidence type="ECO:0000256" key="11">
    <source>
        <dbReference type="SAM" id="SignalP"/>
    </source>
</evidence>
<protein>
    <recommendedName>
        <fullName evidence="3">Nicastrin</fullName>
    </recommendedName>
</protein>
<dbReference type="GO" id="GO:0005886">
    <property type="term" value="C:plasma membrane"/>
    <property type="evidence" value="ECO:0007669"/>
    <property type="project" value="UniProtKB-ARBA"/>
</dbReference>
<dbReference type="Gene3D" id="3.40.630.10">
    <property type="entry name" value="Zn peptidases"/>
    <property type="match status" value="1"/>
</dbReference>
<keyword evidence="9" id="KW-0325">Glycoprotein</keyword>